<dbReference type="Pfam" id="PF13837">
    <property type="entry name" value="Myb_DNA-bind_4"/>
    <property type="match status" value="1"/>
</dbReference>
<evidence type="ECO:0000256" key="1">
    <source>
        <dbReference type="ARBA" id="ARBA00004123"/>
    </source>
</evidence>
<dbReference type="Gene3D" id="1.10.10.60">
    <property type="entry name" value="Homeodomain-like"/>
    <property type="match status" value="1"/>
</dbReference>
<dbReference type="PROSITE" id="PS50090">
    <property type="entry name" value="MYB_LIKE"/>
    <property type="match status" value="1"/>
</dbReference>
<evidence type="ECO:0000256" key="5">
    <source>
        <dbReference type="ARBA" id="ARBA00023163"/>
    </source>
</evidence>
<evidence type="ECO:0000313" key="9">
    <source>
        <dbReference type="Proteomes" id="UP000283530"/>
    </source>
</evidence>
<dbReference type="InterPro" id="IPR044822">
    <property type="entry name" value="Myb_DNA-bind_4"/>
</dbReference>
<organism evidence="8 9">
    <name type="scientific">Cinnamomum micranthum f. kanehirae</name>
    <dbReference type="NCBI Taxonomy" id="337451"/>
    <lineage>
        <taxon>Eukaryota</taxon>
        <taxon>Viridiplantae</taxon>
        <taxon>Streptophyta</taxon>
        <taxon>Embryophyta</taxon>
        <taxon>Tracheophyta</taxon>
        <taxon>Spermatophyta</taxon>
        <taxon>Magnoliopsida</taxon>
        <taxon>Magnoliidae</taxon>
        <taxon>Laurales</taxon>
        <taxon>Lauraceae</taxon>
        <taxon>Cinnamomum</taxon>
    </lineage>
</organism>
<proteinExistence type="predicted"/>
<dbReference type="SMART" id="SM00717">
    <property type="entry name" value="SANT"/>
    <property type="match status" value="1"/>
</dbReference>
<name>A0A3S3NU27_9MAGN</name>
<gene>
    <name evidence="8" type="ORF">CKAN_01545700</name>
</gene>
<evidence type="ECO:0000256" key="4">
    <source>
        <dbReference type="ARBA" id="ARBA00023125"/>
    </source>
</evidence>
<dbReference type="CDD" id="cd12203">
    <property type="entry name" value="GT1"/>
    <property type="match status" value="1"/>
</dbReference>
<keyword evidence="3" id="KW-0805">Transcription regulation</keyword>
<keyword evidence="5" id="KW-0804">Transcription</keyword>
<evidence type="ECO:0000313" key="8">
    <source>
        <dbReference type="EMBL" id="RWR86553.1"/>
    </source>
</evidence>
<dbReference type="AlphaFoldDB" id="A0A3S3NU27"/>
<keyword evidence="6" id="KW-0539">Nucleus</keyword>
<protein>
    <submittedName>
        <fullName evidence="8">Trihelix transcription factor GTL1 isoform X1</fullName>
    </submittedName>
</protein>
<keyword evidence="4" id="KW-0238">DNA-binding</keyword>
<evidence type="ECO:0000256" key="3">
    <source>
        <dbReference type="ARBA" id="ARBA00023015"/>
    </source>
</evidence>
<dbReference type="PANTHER" id="PTHR21654:SF84">
    <property type="entry name" value="SI:DKEY-66I24.7"/>
    <property type="match status" value="1"/>
</dbReference>
<evidence type="ECO:0000256" key="6">
    <source>
        <dbReference type="ARBA" id="ARBA00023242"/>
    </source>
</evidence>
<dbReference type="OrthoDB" id="691673at2759"/>
<accession>A0A3S3NU27</accession>
<sequence length="211" mass="22667">MQQGGSGSGYGVSAERTSSFIGTHVEAASPISSRPPAQGNFYELGLVGGSFGDEGEEVERGVSGNRWPRQETLALLKIRSEMDAIFRDATLKGPLWEDVSRKLAELGYSRSAKKCKEKFENVHKYYKRTKEGRAGRQDGKSYKFFSQLEALHSSSNPPVATTTATANPSLPSPAMAVSNPVVVISSGGILPLPTPTPAAPTTQINIQPNWV</sequence>
<comment type="subcellular location">
    <subcellularLocation>
        <location evidence="1">Nucleus</location>
    </subcellularLocation>
</comment>
<dbReference type="GO" id="GO:0006355">
    <property type="term" value="P:regulation of DNA-templated transcription"/>
    <property type="evidence" value="ECO:0007669"/>
    <property type="project" value="UniProtKB-ARBA"/>
</dbReference>
<keyword evidence="9" id="KW-1185">Reference proteome</keyword>
<feature type="domain" description="Myb-like" evidence="7">
    <location>
        <begin position="59"/>
        <end position="123"/>
    </location>
</feature>
<dbReference type="GO" id="GO:0005634">
    <property type="term" value="C:nucleus"/>
    <property type="evidence" value="ECO:0007669"/>
    <property type="project" value="UniProtKB-SubCell"/>
</dbReference>
<dbReference type="InterPro" id="IPR001005">
    <property type="entry name" value="SANT/Myb"/>
</dbReference>
<comment type="caution">
    <text evidence="8">The sequence shown here is derived from an EMBL/GenBank/DDBJ whole genome shotgun (WGS) entry which is preliminary data.</text>
</comment>
<reference evidence="8 9" key="1">
    <citation type="journal article" date="2019" name="Nat. Plants">
        <title>Stout camphor tree genome fills gaps in understanding of flowering plant genome evolution.</title>
        <authorList>
            <person name="Chaw S.M."/>
            <person name="Liu Y.C."/>
            <person name="Wu Y.W."/>
            <person name="Wang H.Y."/>
            <person name="Lin C.I."/>
            <person name="Wu C.S."/>
            <person name="Ke H.M."/>
            <person name="Chang L.Y."/>
            <person name="Hsu C.Y."/>
            <person name="Yang H.T."/>
            <person name="Sudianto E."/>
            <person name="Hsu M.H."/>
            <person name="Wu K.P."/>
            <person name="Wang L.N."/>
            <person name="Leebens-Mack J.H."/>
            <person name="Tsai I.J."/>
        </authorList>
    </citation>
    <scope>NUCLEOTIDE SEQUENCE [LARGE SCALE GENOMIC DNA]</scope>
    <source>
        <strain evidence="9">cv. Chaw 1501</strain>
        <tissue evidence="8">Young leaves</tissue>
    </source>
</reference>
<dbReference type="FunFam" id="1.10.10.60:FF:000061">
    <property type="entry name" value="Trihelix transcription factor GT-2"/>
    <property type="match status" value="1"/>
</dbReference>
<evidence type="ECO:0000256" key="2">
    <source>
        <dbReference type="ARBA" id="ARBA00022737"/>
    </source>
</evidence>
<dbReference type="Proteomes" id="UP000283530">
    <property type="component" value="Unassembled WGS sequence"/>
</dbReference>
<keyword evidence="2" id="KW-0677">Repeat</keyword>
<dbReference type="PANTHER" id="PTHR21654">
    <property type="entry name" value="FI21293P1"/>
    <property type="match status" value="1"/>
</dbReference>
<dbReference type="GO" id="GO:0003677">
    <property type="term" value="F:DNA binding"/>
    <property type="evidence" value="ECO:0007669"/>
    <property type="project" value="UniProtKB-KW"/>
</dbReference>
<evidence type="ECO:0000259" key="7">
    <source>
        <dbReference type="PROSITE" id="PS50090"/>
    </source>
</evidence>
<dbReference type="EMBL" id="QPKB01000006">
    <property type="protein sequence ID" value="RWR86553.1"/>
    <property type="molecule type" value="Genomic_DNA"/>
</dbReference>